<feature type="transmembrane region" description="Helical" evidence="10">
    <location>
        <begin position="172"/>
        <end position="196"/>
    </location>
</feature>
<dbReference type="InterPro" id="IPR011527">
    <property type="entry name" value="ABC1_TM_dom"/>
</dbReference>
<dbReference type="CDD" id="cd18582">
    <property type="entry name" value="ABC_6TM_ATM1_ABCB7"/>
    <property type="match status" value="1"/>
</dbReference>
<dbReference type="InterPro" id="IPR036640">
    <property type="entry name" value="ABC1_TM_sf"/>
</dbReference>
<evidence type="ECO:0000256" key="5">
    <source>
        <dbReference type="ARBA" id="ARBA00022840"/>
    </source>
</evidence>
<comment type="subcellular location">
    <subcellularLocation>
        <location evidence="1">Cell membrane</location>
        <topology evidence="1">Multi-pass membrane protein</topology>
    </subcellularLocation>
</comment>
<evidence type="ECO:0000256" key="2">
    <source>
        <dbReference type="ARBA" id="ARBA00005417"/>
    </source>
</evidence>
<dbReference type="SUPFAM" id="SSF90123">
    <property type="entry name" value="ABC transporter transmembrane region"/>
    <property type="match status" value="1"/>
</dbReference>
<dbReference type="InterPro" id="IPR003593">
    <property type="entry name" value="AAA+_ATPase"/>
</dbReference>
<evidence type="ECO:0000256" key="8">
    <source>
        <dbReference type="ARBA" id="ARBA00024722"/>
    </source>
</evidence>
<dbReference type="PANTHER" id="PTHR24221:SF654">
    <property type="entry name" value="ATP-BINDING CASSETTE SUB-FAMILY B MEMBER 6"/>
    <property type="match status" value="1"/>
</dbReference>
<dbReference type="PROSITE" id="PS50929">
    <property type="entry name" value="ABC_TM1F"/>
    <property type="match status" value="1"/>
</dbReference>
<evidence type="ECO:0000313" key="13">
    <source>
        <dbReference type="EMBL" id="KWV50871.1"/>
    </source>
</evidence>
<dbReference type="GO" id="GO:0016887">
    <property type="term" value="F:ATP hydrolysis activity"/>
    <property type="evidence" value="ECO:0007669"/>
    <property type="project" value="InterPro"/>
</dbReference>
<feature type="domain" description="ABC transmembrane type-1" evidence="12">
    <location>
        <begin position="50"/>
        <end position="345"/>
    </location>
</feature>
<dbReference type="InterPro" id="IPR017871">
    <property type="entry name" value="ABC_transporter-like_CS"/>
</dbReference>
<evidence type="ECO:0000256" key="1">
    <source>
        <dbReference type="ARBA" id="ARBA00004651"/>
    </source>
</evidence>
<dbReference type="GO" id="GO:0005886">
    <property type="term" value="C:plasma membrane"/>
    <property type="evidence" value="ECO:0007669"/>
    <property type="project" value="UniProtKB-SubCell"/>
</dbReference>
<organism evidence="13 14">
    <name type="scientific">Bradyrhizobium macuxiense</name>
    <dbReference type="NCBI Taxonomy" id="1755647"/>
    <lineage>
        <taxon>Bacteria</taxon>
        <taxon>Pseudomonadati</taxon>
        <taxon>Pseudomonadota</taxon>
        <taxon>Alphaproteobacteria</taxon>
        <taxon>Hyphomicrobiales</taxon>
        <taxon>Nitrobacteraceae</taxon>
        <taxon>Bradyrhizobium</taxon>
    </lineage>
</organism>
<comment type="function">
    <text evidence="8">Involved in beta-(1--&gt;2)glucan export. Transmembrane domains (TMD) form a pore in the inner membrane and the ATP-binding domain (NBD) is responsible for energy generation.</text>
</comment>
<dbReference type="Gene3D" id="3.40.50.300">
    <property type="entry name" value="P-loop containing nucleotide triphosphate hydrolases"/>
    <property type="match status" value="1"/>
</dbReference>
<dbReference type="Pfam" id="PF00664">
    <property type="entry name" value="ABC_membrane"/>
    <property type="match status" value="1"/>
</dbReference>
<dbReference type="EMBL" id="LNCU01000092">
    <property type="protein sequence ID" value="KWV50871.1"/>
    <property type="molecule type" value="Genomic_DNA"/>
</dbReference>
<evidence type="ECO:0000259" key="12">
    <source>
        <dbReference type="PROSITE" id="PS50929"/>
    </source>
</evidence>
<name>A0A120FKK8_9BRAD</name>
<evidence type="ECO:0000256" key="7">
    <source>
        <dbReference type="ARBA" id="ARBA00023136"/>
    </source>
</evidence>
<proteinExistence type="inferred from homology"/>
<evidence type="ECO:0000256" key="3">
    <source>
        <dbReference type="ARBA" id="ARBA00022692"/>
    </source>
</evidence>
<evidence type="ECO:0000256" key="6">
    <source>
        <dbReference type="ARBA" id="ARBA00022989"/>
    </source>
</evidence>
<dbReference type="InterPro" id="IPR003439">
    <property type="entry name" value="ABC_transporter-like_ATP-bd"/>
</dbReference>
<protein>
    <submittedName>
        <fullName evidence="13">Metal ABC transporter permease</fullName>
    </submittedName>
</protein>
<dbReference type="PROSITE" id="PS00211">
    <property type="entry name" value="ABC_TRANSPORTER_1"/>
    <property type="match status" value="1"/>
</dbReference>
<dbReference type="SUPFAM" id="SSF52540">
    <property type="entry name" value="P-loop containing nucleoside triphosphate hydrolases"/>
    <property type="match status" value="1"/>
</dbReference>
<dbReference type="InterPro" id="IPR039421">
    <property type="entry name" value="Type_1_exporter"/>
</dbReference>
<dbReference type="Gene3D" id="1.20.1560.10">
    <property type="entry name" value="ABC transporter type 1, transmembrane domain"/>
    <property type="match status" value="1"/>
</dbReference>
<accession>A0A120FKK8</accession>
<comment type="similarity">
    <text evidence="2">Belongs to the ABC transporter superfamily.</text>
</comment>
<feature type="domain" description="ABC transporter" evidence="11">
    <location>
        <begin position="379"/>
        <end position="613"/>
    </location>
</feature>
<keyword evidence="3 10" id="KW-0812">Transmembrane</keyword>
<dbReference type="SMART" id="SM00382">
    <property type="entry name" value="AAA"/>
    <property type="match status" value="1"/>
</dbReference>
<dbReference type="Pfam" id="PF00005">
    <property type="entry name" value="ABC_tran"/>
    <property type="match status" value="1"/>
</dbReference>
<evidence type="ECO:0000313" key="14">
    <source>
        <dbReference type="Proteomes" id="UP000057737"/>
    </source>
</evidence>
<keyword evidence="4" id="KW-0547">Nucleotide-binding</keyword>
<dbReference type="GO" id="GO:0005524">
    <property type="term" value="F:ATP binding"/>
    <property type="evidence" value="ECO:0007669"/>
    <property type="project" value="UniProtKB-KW"/>
</dbReference>
<feature type="transmembrane region" description="Helical" evidence="10">
    <location>
        <begin position="202"/>
        <end position="221"/>
    </location>
</feature>
<feature type="transmembrane region" description="Helical" evidence="10">
    <location>
        <begin position="49"/>
        <end position="70"/>
    </location>
</feature>
<dbReference type="Proteomes" id="UP000057737">
    <property type="component" value="Unassembled WGS sequence"/>
</dbReference>
<feature type="region of interest" description="Disordered" evidence="9">
    <location>
        <begin position="619"/>
        <end position="662"/>
    </location>
</feature>
<keyword evidence="6 10" id="KW-1133">Transmembrane helix</keyword>
<dbReference type="PANTHER" id="PTHR24221">
    <property type="entry name" value="ATP-BINDING CASSETTE SUB-FAMILY B"/>
    <property type="match status" value="1"/>
</dbReference>
<feature type="transmembrane region" description="Helical" evidence="10">
    <location>
        <begin position="90"/>
        <end position="115"/>
    </location>
</feature>
<evidence type="ECO:0000256" key="10">
    <source>
        <dbReference type="SAM" id="Phobius"/>
    </source>
</evidence>
<dbReference type="InterPro" id="IPR027417">
    <property type="entry name" value="P-loop_NTPase"/>
</dbReference>
<reference evidence="13 14" key="1">
    <citation type="submission" date="2015-11" db="EMBL/GenBank/DDBJ databases">
        <title>Draft Genome Sequence of the Strain BR 10303 (Bradyrhizobium sp.) isolated from nodules of Centrolobium paraense.</title>
        <authorList>
            <person name="Zelli J.E."/>
            <person name="Simoes-Araujo J.L."/>
            <person name="Barauna A.C."/>
            <person name="Silva K."/>
        </authorList>
    </citation>
    <scope>NUCLEOTIDE SEQUENCE [LARGE SCALE GENOMIC DNA]</scope>
    <source>
        <strain evidence="13 14">BR 10303</strain>
    </source>
</reference>
<dbReference type="GO" id="GO:0140359">
    <property type="term" value="F:ABC-type transporter activity"/>
    <property type="evidence" value="ECO:0007669"/>
    <property type="project" value="InterPro"/>
</dbReference>
<keyword evidence="5" id="KW-0067">ATP-binding</keyword>
<evidence type="ECO:0000256" key="4">
    <source>
        <dbReference type="ARBA" id="ARBA00022741"/>
    </source>
</evidence>
<keyword evidence="14" id="KW-1185">Reference proteome</keyword>
<sequence>MSPPHPHMPAVEAPSAANQAAEKATLVGTLVHLWPYIWPGDRSDLKMRVVWSVVLLLFAKLATLSVPFTFKWAVDALNGAGSAPVASSNWMLWLIASPLLMTISYGAVRIIMAVLTQWRDGIFARVAMHAVRRLAYITFVHMHELSLRFHLERKTGGLTRILERGRTGIETIVRMVILQLIPTIVEVTLLAAVLLWQFDWRYVLAVLLTVVVFMYYTYIATEWRIEIRRKMNDSDTEANTKAIDSLLNYETVKYFGAEEREAKRYDRSMERYEQASVKTYTSLAVLNTGQAIIFTVGLTATMLMCAFGIRKGTHTVGDFVLINSMMIQLYQPLNFMGMVYREIKQAIIDIEKMFEVLARDPEVTDVSGARPLAVSAGSVRFEDVRFAYEPDRPILKGLSFEVPAGKTVAIVGPSGAGKSTISRLLFRLYDVSGGRILIDGQDIKSVTQSSLRSAIGMVPQDTVLFNDTIRYNIRYGRWDASDADVEEAARLAQIDGFIRMSPKGYETQVGERGLKLSGGEKQRVAIARTVLKAPPILVLDEATSALDSHTEAEIQDALERVSRNRTSLVIAHRLSTIVGADEIIVLDQGRIAERGTHARLLAAGGLYASMWNRQREAEEARERLAQIDDDAEAPNRQPPSVVEPAQESAAVAVEKPLPSAAE</sequence>
<gene>
    <name evidence="13" type="ORF">AS156_13600</name>
</gene>
<dbReference type="FunFam" id="3.40.50.300:FF:003468">
    <property type="entry name" value="ABC transporter"/>
    <property type="match status" value="1"/>
</dbReference>
<evidence type="ECO:0000259" key="11">
    <source>
        <dbReference type="PROSITE" id="PS50893"/>
    </source>
</evidence>
<keyword evidence="7 10" id="KW-0472">Membrane</keyword>
<comment type="caution">
    <text evidence="13">The sequence shown here is derived from an EMBL/GenBank/DDBJ whole genome shotgun (WGS) entry which is preliminary data.</text>
</comment>
<evidence type="ECO:0000256" key="9">
    <source>
        <dbReference type="SAM" id="MobiDB-lite"/>
    </source>
</evidence>
<feature type="transmembrane region" description="Helical" evidence="10">
    <location>
        <begin position="291"/>
        <end position="309"/>
    </location>
</feature>
<dbReference type="AlphaFoldDB" id="A0A120FKK8"/>
<dbReference type="PROSITE" id="PS50893">
    <property type="entry name" value="ABC_TRANSPORTER_2"/>
    <property type="match status" value="1"/>
</dbReference>
<dbReference type="CDD" id="cd03253">
    <property type="entry name" value="ABCC_ATM1_transporter"/>
    <property type="match status" value="1"/>
</dbReference>